<evidence type="ECO:0000256" key="1">
    <source>
        <dbReference type="SAM" id="MobiDB-lite"/>
    </source>
</evidence>
<dbReference type="SUPFAM" id="SSF81383">
    <property type="entry name" value="F-box domain"/>
    <property type="match status" value="1"/>
</dbReference>
<dbReference type="InterPro" id="IPR038946">
    <property type="entry name" value="FBXO47"/>
</dbReference>
<dbReference type="InterPro" id="IPR036047">
    <property type="entry name" value="F-box-like_dom_sf"/>
</dbReference>
<accession>A0AAN7HE25</accession>
<dbReference type="PANTHER" id="PTHR34098:SF1">
    <property type="entry name" value="F-BOX ONLY PROTEIN 47"/>
    <property type="match status" value="1"/>
</dbReference>
<protein>
    <recommendedName>
        <fullName evidence="2">F-box domain-containing protein</fullName>
    </recommendedName>
</protein>
<evidence type="ECO:0000313" key="3">
    <source>
        <dbReference type="EMBL" id="KAK4241652.1"/>
    </source>
</evidence>
<feature type="region of interest" description="Disordered" evidence="1">
    <location>
        <begin position="366"/>
        <end position="402"/>
    </location>
</feature>
<organism evidence="3 4">
    <name type="scientific">Achaetomium macrosporum</name>
    <dbReference type="NCBI Taxonomy" id="79813"/>
    <lineage>
        <taxon>Eukaryota</taxon>
        <taxon>Fungi</taxon>
        <taxon>Dikarya</taxon>
        <taxon>Ascomycota</taxon>
        <taxon>Pezizomycotina</taxon>
        <taxon>Sordariomycetes</taxon>
        <taxon>Sordariomycetidae</taxon>
        <taxon>Sordariales</taxon>
        <taxon>Chaetomiaceae</taxon>
        <taxon>Achaetomium</taxon>
    </lineage>
</organism>
<evidence type="ECO:0000259" key="2">
    <source>
        <dbReference type="PROSITE" id="PS50181"/>
    </source>
</evidence>
<reference evidence="3" key="2">
    <citation type="submission" date="2023-05" db="EMBL/GenBank/DDBJ databases">
        <authorList>
            <consortium name="Lawrence Berkeley National Laboratory"/>
            <person name="Steindorff A."/>
            <person name="Hensen N."/>
            <person name="Bonometti L."/>
            <person name="Westerberg I."/>
            <person name="Brannstrom I.O."/>
            <person name="Guillou S."/>
            <person name="Cros-Aarteil S."/>
            <person name="Calhoun S."/>
            <person name="Haridas S."/>
            <person name="Kuo A."/>
            <person name="Mondo S."/>
            <person name="Pangilinan J."/>
            <person name="Riley R."/>
            <person name="Labutti K."/>
            <person name="Andreopoulos B."/>
            <person name="Lipzen A."/>
            <person name="Chen C."/>
            <person name="Yanf M."/>
            <person name="Daum C."/>
            <person name="Ng V."/>
            <person name="Clum A."/>
            <person name="Ohm R."/>
            <person name="Martin F."/>
            <person name="Silar P."/>
            <person name="Natvig D."/>
            <person name="Lalanne C."/>
            <person name="Gautier V."/>
            <person name="Ament-Velasquez S.L."/>
            <person name="Kruys A."/>
            <person name="Hutchinson M.I."/>
            <person name="Powell A.J."/>
            <person name="Barry K."/>
            <person name="Miller A.N."/>
            <person name="Grigoriev I.V."/>
            <person name="Debuchy R."/>
            <person name="Gladieux P."/>
            <person name="Thoren M.H."/>
            <person name="Johannesson H."/>
        </authorList>
    </citation>
    <scope>NUCLEOTIDE SEQUENCE</scope>
    <source>
        <strain evidence="3">CBS 532.94</strain>
    </source>
</reference>
<dbReference type="PANTHER" id="PTHR34098">
    <property type="entry name" value="F-BOX ONLY PROTEIN 47"/>
    <property type="match status" value="1"/>
</dbReference>
<comment type="caution">
    <text evidence="3">The sequence shown here is derived from an EMBL/GenBank/DDBJ whole genome shotgun (WGS) entry which is preliminary data.</text>
</comment>
<gene>
    <name evidence="3" type="ORF">C8A03DRAFT_41006</name>
</gene>
<keyword evidence="4" id="KW-1185">Reference proteome</keyword>
<dbReference type="PROSITE" id="PS50181">
    <property type="entry name" value="FBOX"/>
    <property type="match status" value="1"/>
</dbReference>
<dbReference type="Proteomes" id="UP001303760">
    <property type="component" value="Unassembled WGS sequence"/>
</dbReference>
<feature type="compositionally biased region" description="Low complexity" evidence="1">
    <location>
        <begin position="575"/>
        <end position="593"/>
    </location>
</feature>
<dbReference type="InterPro" id="IPR001810">
    <property type="entry name" value="F-box_dom"/>
</dbReference>
<feature type="domain" description="F-box" evidence="2">
    <location>
        <begin position="1"/>
        <end position="46"/>
    </location>
</feature>
<evidence type="ECO:0000313" key="4">
    <source>
        <dbReference type="Proteomes" id="UP001303760"/>
    </source>
</evidence>
<name>A0AAN7HE25_9PEZI</name>
<sequence>MSLVKLPYELVSYVVYYLDLTDIFNLSLSCKNFQFLFHEANISKWLLETKAPYSGETRDARVHKRYASGLRRLIKRRRAIASVSPYLVAVVAFAEHWMYENGVLCYVRNHRLRILDLHHPGSHEIVVDIGKLLREALEDSQPRRKCKFRLLYCAHNIVSCVYTQHKHSGSMQRNNWLVAFNPLEGRIVAVRQLVSTSMLFVRNNDQFLFYGTTYEGADGYERWLIGGFDITAGAGTAETANTWLGLLNIPMVIGTDIGATVCFEIFGGYFYGVSNQGNFQDETGDWVSYYSCFRFPLTRHGFVDFKALPRERIWRRNHTEGPMDDRWTFLRIFEDESTGELKAIESRKEWLHGSISARRTYYTTPISFDDPTENPGRRGSLEGTGPLIPAAKSGQGAVPQTRVRDPDMVHPGDDRFTFAVNLSKCPIRSYHPPCQTFIDLVDDSDPFNPEDQRIRLRGGSRHPRAPGELARRKCLPAAQGELDPGAALLRQIEDLYRSDSDLFWPPKPNLSNPDPALADLYAMLSPPGHFGSLHGSWDERSIVYATGNRAGGLQALIFLSFDPAISLNGTPSYPSDSSLGGKSKGKGSNTAKKCPMSQSDTTFGPGEGFSLDRFSGGTHGDTVVSWRWCEPAAYREISRGYHFAR</sequence>
<reference evidence="3" key="1">
    <citation type="journal article" date="2023" name="Mol. Phylogenet. Evol.">
        <title>Genome-scale phylogeny and comparative genomics of the fungal order Sordariales.</title>
        <authorList>
            <person name="Hensen N."/>
            <person name="Bonometti L."/>
            <person name="Westerberg I."/>
            <person name="Brannstrom I.O."/>
            <person name="Guillou S."/>
            <person name="Cros-Aarteil S."/>
            <person name="Calhoun S."/>
            <person name="Haridas S."/>
            <person name="Kuo A."/>
            <person name="Mondo S."/>
            <person name="Pangilinan J."/>
            <person name="Riley R."/>
            <person name="LaButti K."/>
            <person name="Andreopoulos B."/>
            <person name="Lipzen A."/>
            <person name="Chen C."/>
            <person name="Yan M."/>
            <person name="Daum C."/>
            <person name="Ng V."/>
            <person name="Clum A."/>
            <person name="Steindorff A."/>
            <person name="Ohm R.A."/>
            <person name="Martin F."/>
            <person name="Silar P."/>
            <person name="Natvig D.O."/>
            <person name="Lalanne C."/>
            <person name="Gautier V."/>
            <person name="Ament-Velasquez S.L."/>
            <person name="Kruys A."/>
            <person name="Hutchinson M.I."/>
            <person name="Powell A.J."/>
            <person name="Barry K."/>
            <person name="Miller A.N."/>
            <person name="Grigoriev I.V."/>
            <person name="Debuchy R."/>
            <person name="Gladieux P."/>
            <person name="Hiltunen Thoren M."/>
            <person name="Johannesson H."/>
        </authorList>
    </citation>
    <scope>NUCLEOTIDE SEQUENCE</scope>
    <source>
        <strain evidence="3">CBS 532.94</strain>
    </source>
</reference>
<dbReference type="Pfam" id="PF00646">
    <property type="entry name" value="F-box"/>
    <property type="match status" value="1"/>
</dbReference>
<feature type="region of interest" description="Disordered" evidence="1">
    <location>
        <begin position="572"/>
        <end position="607"/>
    </location>
</feature>
<dbReference type="EMBL" id="MU860019">
    <property type="protein sequence ID" value="KAK4241652.1"/>
    <property type="molecule type" value="Genomic_DNA"/>
</dbReference>
<proteinExistence type="predicted"/>
<dbReference type="AlphaFoldDB" id="A0AAN7HE25"/>